<dbReference type="SUPFAM" id="SSF111126">
    <property type="entry name" value="Ligand-binding domain in the NO signalling and Golgi transport"/>
    <property type="match status" value="1"/>
</dbReference>
<reference evidence="2 3" key="1">
    <citation type="submission" date="2021-10" db="EMBL/GenBank/DDBJ databases">
        <title>Draft genome of Aestuariibacter halophilus JC2043.</title>
        <authorList>
            <person name="Emsley S.A."/>
            <person name="Pfannmuller K.M."/>
            <person name="Ushijima B."/>
            <person name="Saw J.H."/>
            <person name="Videau P."/>
        </authorList>
    </citation>
    <scope>NUCLEOTIDE SEQUENCE [LARGE SCALE GENOMIC DNA]</scope>
    <source>
        <strain evidence="2 3">JC2043</strain>
    </source>
</reference>
<feature type="domain" description="Heme NO-binding" evidence="1">
    <location>
        <begin position="2"/>
        <end position="155"/>
    </location>
</feature>
<dbReference type="Proteomes" id="UP001520878">
    <property type="component" value="Unassembled WGS sequence"/>
</dbReference>
<keyword evidence="3" id="KW-1185">Reference proteome</keyword>
<accession>A0ABS8GBT0</accession>
<proteinExistence type="predicted"/>
<comment type="caution">
    <text evidence="2">The sequence shown here is derived from an EMBL/GenBank/DDBJ whole genome shotgun (WGS) entry which is preliminary data.</text>
</comment>
<name>A0ABS8GBT0_9ALTE</name>
<evidence type="ECO:0000313" key="2">
    <source>
        <dbReference type="EMBL" id="MCC2617265.1"/>
    </source>
</evidence>
<sequence>MSSFAELLEDNFGKTLVTEVMSQCAPVGGMYKPDGYYPFEDFKRLLTVTSRRTGVSEARLQLHFGRYLFSRFATRHAKMLTPYQRVIPMLASLDSEVHKQVRDQYPEAELPHIGVLETQGNHIRLSYRSNHRLISVACGMIEGAGMHFKSPVEVQISEPSATGEYEISVTEQMKSD</sequence>
<evidence type="ECO:0000259" key="1">
    <source>
        <dbReference type="Pfam" id="PF07700"/>
    </source>
</evidence>
<dbReference type="Pfam" id="PF07700">
    <property type="entry name" value="HNOB"/>
    <property type="match status" value="1"/>
</dbReference>
<dbReference type="InterPro" id="IPR011644">
    <property type="entry name" value="Heme_NO-bd"/>
</dbReference>
<protein>
    <submittedName>
        <fullName evidence="2">Heme NO-binding domain-containing protein</fullName>
    </submittedName>
</protein>
<dbReference type="Gene3D" id="3.90.1520.10">
    <property type="entry name" value="H-NOX domain"/>
    <property type="match status" value="1"/>
</dbReference>
<dbReference type="InterPro" id="IPR024096">
    <property type="entry name" value="NO_sig/Golgi_transp_ligand-bd"/>
</dbReference>
<dbReference type="InterPro" id="IPR038158">
    <property type="entry name" value="H-NOX_domain_sf"/>
</dbReference>
<organism evidence="2 3">
    <name type="scientific">Fluctibacter halophilus</name>
    <dbReference type="NCBI Taxonomy" id="226011"/>
    <lineage>
        <taxon>Bacteria</taxon>
        <taxon>Pseudomonadati</taxon>
        <taxon>Pseudomonadota</taxon>
        <taxon>Gammaproteobacteria</taxon>
        <taxon>Alteromonadales</taxon>
        <taxon>Alteromonadaceae</taxon>
        <taxon>Fluctibacter</taxon>
    </lineage>
</organism>
<evidence type="ECO:0000313" key="3">
    <source>
        <dbReference type="Proteomes" id="UP001520878"/>
    </source>
</evidence>
<dbReference type="EMBL" id="JAJEWP010000004">
    <property type="protein sequence ID" value="MCC2617265.1"/>
    <property type="molecule type" value="Genomic_DNA"/>
</dbReference>
<gene>
    <name evidence="2" type="ORF">LJ739_13510</name>
</gene>